<evidence type="ECO:0008006" key="4">
    <source>
        <dbReference type="Google" id="ProtNLM"/>
    </source>
</evidence>
<organism evidence="2 3">
    <name type="scientific">Stylophora pistillata</name>
    <name type="common">Smooth cauliflower coral</name>
    <dbReference type="NCBI Taxonomy" id="50429"/>
    <lineage>
        <taxon>Eukaryota</taxon>
        <taxon>Metazoa</taxon>
        <taxon>Cnidaria</taxon>
        <taxon>Anthozoa</taxon>
        <taxon>Hexacorallia</taxon>
        <taxon>Scleractinia</taxon>
        <taxon>Astrocoeniina</taxon>
        <taxon>Pocilloporidae</taxon>
        <taxon>Stylophora</taxon>
    </lineage>
</organism>
<dbReference type="PANTHER" id="PTHR33395">
    <property type="entry name" value="TRANSCRIPTASE, PUTATIVE-RELATED-RELATED"/>
    <property type="match status" value="1"/>
</dbReference>
<evidence type="ECO:0000313" key="2">
    <source>
        <dbReference type="EMBL" id="PFX21008.1"/>
    </source>
</evidence>
<dbReference type="Proteomes" id="UP000225706">
    <property type="component" value="Unassembled WGS sequence"/>
</dbReference>
<name>A0A2B4RXF3_STYPI</name>
<dbReference type="AlphaFoldDB" id="A0A2B4RXF3"/>
<protein>
    <recommendedName>
        <fullName evidence="4">Endonuclease/exonuclease/phosphatase domain-containing protein</fullName>
    </recommendedName>
</protein>
<dbReference type="InterPro" id="IPR036691">
    <property type="entry name" value="Endo/exonu/phosph_ase_sf"/>
</dbReference>
<feature type="compositionally biased region" description="Basic and acidic residues" evidence="1">
    <location>
        <begin position="34"/>
        <end position="44"/>
    </location>
</feature>
<comment type="caution">
    <text evidence="2">The sequence shown here is derived from an EMBL/GenBank/DDBJ whole genome shotgun (WGS) entry which is preliminary data.</text>
</comment>
<evidence type="ECO:0000256" key="1">
    <source>
        <dbReference type="SAM" id="MobiDB-lite"/>
    </source>
</evidence>
<dbReference type="GO" id="GO:0031012">
    <property type="term" value="C:extracellular matrix"/>
    <property type="evidence" value="ECO:0007669"/>
    <property type="project" value="TreeGrafter"/>
</dbReference>
<dbReference type="EMBL" id="LSMT01000295">
    <property type="protein sequence ID" value="PFX21008.1"/>
    <property type="molecule type" value="Genomic_DNA"/>
</dbReference>
<gene>
    <name evidence="2" type="ORF">AWC38_SpisGene14517</name>
</gene>
<accession>A0A2B4RXF3</accession>
<dbReference type="SUPFAM" id="SSF56219">
    <property type="entry name" value="DNase I-like"/>
    <property type="match status" value="1"/>
</dbReference>
<feature type="compositionally biased region" description="Basic and acidic residues" evidence="1">
    <location>
        <begin position="51"/>
        <end position="69"/>
    </location>
</feature>
<evidence type="ECO:0000313" key="3">
    <source>
        <dbReference type="Proteomes" id="UP000225706"/>
    </source>
</evidence>
<dbReference type="Gene3D" id="3.60.10.10">
    <property type="entry name" value="Endonuclease/exonuclease/phosphatase"/>
    <property type="match status" value="1"/>
</dbReference>
<dbReference type="OrthoDB" id="5988362at2759"/>
<dbReference type="PANTHER" id="PTHR33395:SF22">
    <property type="entry name" value="REVERSE TRANSCRIPTASE DOMAIN-CONTAINING PROTEIN"/>
    <property type="match status" value="1"/>
</dbReference>
<proteinExistence type="predicted"/>
<reference evidence="3" key="1">
    <citation type="journal article" date="2017" name="bioRxiv">
        <title>Comparative analysis of the genomes of Stylophora pistillata and Acropora digitifera provides evidence for extensive differences between species of corals.</title>
        <authorList>
            <person name="Voolstra C.R."/>
            <person name="Li Y."/>
            <person name="Liew Y.J."/>
            <person name="Baumgarten S."/>
            <person name="Zoccola D."/>
            <person name="Flot J.-F."/>
            <person name="Tambutte S."/>
            <person name="Allemand D."/>
            <person name="Aranda M."/>
        </authorList>
    </citation>
    <scope>NUCLEOTIDE SEQUENCE [LARGE SCALE GENOMIC DNA]</scope>
</reference>
<sequence length="599" mass="67594">MDAVIRHTVREEIRRQGQNSNEHVESASTSSKAASREANQRTARELSGLFDRIRGHSREKKRKTDKEHQVQVRWIHYDEQAESFVPVRQKNGGGNRFVAYTVSEPPTVEELKQEATALFFPDGRTSHRHGKPNLILGISESFLDDSWSSAALAVDNYNLFREDRHTGAGGGLLIYVPSHLHVKRRSDLEIEGVETIWLELQFPRSKSRLFCFVYRPPSTNVAFTGLLEEMLSHSDCKNLSTVVLGDFHFDLLEMPRPSTTKNYLNIFQTLGFEQLITKATRPISNSLLDHIFVSQKNFFTDSGTLSLSLSDHLPIFVSLNSRSNIFKQPGHKTLHIRSRKSLSIDAFIDGLSCAPWSTLEVFNDPSEAIEQWYLLFNDVLDAHAPVKSCRIKRPRPPDWFSAEIGVAIKERNRLHKLALAHNNSSNWDAYRHARNKVVHMIRSAKRLFYRNAIKSNLDNPKNIWRIIRNISPAKCSNLPGHLSVNGNIVNDNTEIANQFNDHFANITYSVDLGVAPLYPNWDYISEFVASRLPSSASLFTITPISEQDVESSLSRLKSKKAVGLDGVDGCFLQIAAPAISNSLRTVFNLSISSGVFSDA</sequence>
<feature type="region of interest" description="Disordered" evidence="1">
    <location>
        <begin position="14"/>
        <end position="69"/>
    </location>
</feature>
<keyword evidence="3" id="KW-1185">Reference proteome</keyword>
<feature type="compositionally biased region" description="Polar residues" evidence="1">
    <location>
        <begin position="16"/>
        <end position="33"/>
    </location>
</feature>